<sequence>MEHDILVISARKDGFGARLNAMFNAWYIAQKLNCAFGFVWPKPNGPMSFFNKNNKNLDVLFDIFSEDELFSQEFCNKYSYTAKLEPFECHLIVDKKIYFKDLLSLNKKNIYAPLCNLKEQFYDFDEEDFFVKTNEFWNLIKFNEKLEDLVIELKKQIQTIGGYSAVHIRGGEIVYCDNIRRAGNYAYKALPIELAVAKIEEELQTNNNVILFQDDTKTCEDIKRFFNTKNFKAKVYTFTDFTFTKHLNGNERTFLEIILMSKSSRIYSSGNSNFSRVAISIKGIHQVSLYNIFSINQQYKILNQYIETISGIHPLQVAFSYYHLYLMAVKFGDKEQMIWYLKKARQFDSENELYDIFLANSYLLNNEFDKAEELLKINFNKRYYSFKKWLLNKFYNSYTSGKVFDNYKKYANEKYPNLSHAAALIYQSEGNVKHAERYLYMSLKELPFFVLCIEHLNHKLDTESQKISHAIKKIQEKPLLLGAPSRIKNHLAYRLGQIAVTNSKTIGGYFRLPFNLIKEYKQYNQEQKNYQMIIKLNPTLALPKLQDYNDYQEAVKIKKYFSYRLGEAIIQANNTWYGGGVYQAVV</sequence>
<organism evidence="1">
    <name type="scientific">Campylobacter jejuni</name>
    <dbReference type="NCBI Taxonomy" id="197"/>
    <lineage>
        <taxon>Bacteria</taxon>
        <taxon>Pseudomonadati</taxon>
        <taxon>Campylobacterota</taxon>
        <taxon>Epsilonproteobacteria</taxon>
        <taxon>Campylobacterales</taxon>
        <taxon>Campylobacteraceae</taxon>
        <taxon>Campylobacter</taxon>
    </lineage>
</organism>
<dbReference type="AlphaFoldDB" id="A0A0U3C240"/>
<reference evidence="1" key="1">
    <citation type="journal article" date="2015" name="PLoS ONE">
        <title>Updated Campylobacter jejuni Capsule PCR Multiplex Typing System and Its Application to Clinical Isolates from South and Southeast Asia.</title>
        <authorList>
            <person name="Poly F."/>
            <person name="Serichantalergs O."/>
            <person name="Kuroiwa J."/>
            <person name="Pootong P."/>
            <person name="Mason C."/>
            <person name="Guerry P."/>
            <person name="Parker C.T."/>
        </authorList>
    </citation>
    <scope>NUCLEOTIDE SEQUENCE</scope>
    <source>
        <strain evidence="1">HS05</strain>
    </source>
</reference>
<evidence type="ECO:0000313" key="1">
    <source>
        <dbReference type="EMBL" id="ALT31868.1"/>
    </source>
</evidence>
<dbReference type="GO" id="GO:0016740">
    <property type="term" value="F:transferase activity"/>
    <property type="evidence" value="ECO:0007669"/>
    <property type="project" value="UniProtKB-KW"/>
</dbReference>
<keyword evidence="1" id="KW-0808">Transferase</keyword>
<name>A0A0U3C240_CAMJU</name>
<dbReference type="RefSeq" id="WP_251825555.1">
    <property type="nucleotide sequence ID" value="NZ_CP066745.1"/>
</dbReference>
<proteinExistence type="predicted"/>
<dbReference type="EMBL" id="KT868843">
    <property type="protein sequence ID" value="ALT31868.1"/>
    <property type="molecule type" value="Genomic_DNA"/>
</dbReference>
<accession>A0A0U3C240</accession>
<protein>
    <submittedName>
        <fullName evidence="1">Putative glycosyltransferase</fullName>
    </submittedName>
</protein>
<dbReference type="Gene3D" id="3.40.50.11350">
    <property type="match status" value="1"/>
</dbReference>